<dbReference type="CDD" id="cd03801">
    <property type="entry name" value="GT4_PimA-like"/>
    <property type="match status" value="1"/>
</dbReference>
<name>A0A0P6X5R4_9CHLR</name>
<keyword evidence="1" id="KW-1133">Transmembrane helix</keyword>
<dbReference type="RefSeq" id="WP_062422113.1">
    <property type="nucleotide sequence ID" value="NZ_BBYA01000010.1"/>
</dbReference>
<evidence type="ECO:0000259" key="2">
    <source>
        <dbReference type="Pfam" id="PF00534"/>
    </source>
</evidence>
<accession>A0A0P6X5R4</accession>
<feature type="domain" description="Glycosyltransferase subfamily 4-like N-terminal" evidence="3">
    <location>
        <begin position="15"/>
        <end position="188"/>
    </location>
</feature>
<dbReference type="InterPro" id="IPR001296">
    <property type="entry name" value="Glyco_trans_1"/>
</dbReference>
<protein>
    <recommendedName>
        <fullName evidence="6">Glycosyltransferase subfamily 4-like N-terminal domain-containing protein</fullName>
    </recommendedName>
</protein>
<dbReference type="InterPro" id="IPR028098">
    <property type="entry name" value="Glyco_trans_4-like_N"/>
</dbReference>
<evidence type="ECO:0000256" key="1">
    <source>
        <dbReference type="SAM" id="Phobius"/>
    </source>
</evidence>
<reference evidence="4 5" key="1">
    <citation type="submission" date="2015-07" db="EMBL/GenBank/DDBJ databases">
        <title>Genome sequence of Leptolinea tardivitalis DSM 16556.</title>
        <authorList>
            <person name="Hemp J."/>
            <person name="Ward L.M."/>
            <person name="Pace L.A."/>
            <person name="Fischer W.W."/>
        </authorList>
    </citation>
    <scope>NUCLEOTIDE SEQUENCE [LARGE SCALE GENOMIC DNA]</scope>
    <source>
        <strain evidence="4 5">YMTK-2</strain>
    </source>
</reference>
<dbReference type="STRING" id="229920.ADM99_13825"/>
<dbReference type="PANTHER" id="PTHR45947">
    <property type="entry name" value="SULFOQUINOVOSYL TRANSFERASE SQD2"/>
    <property type="match status" value="1"/>
</dbReference>
<evidence type="ECO:0000259" key="3">
    <source>
        <dbReference type="Pfam" id="PF13439"/>
    </source>
</evidence>
<evidence type="ECO:0008006" key="6">
    <source>
        <dbReference type="Google" id="ProtNLM"/>
    </source>
</evidence>
<proteinExistence type="predicted"/>
<dbReference type="PANTHER" id="PTHR45947:SF15">
    <property type="entry name" value="TEICHURONIC ACID BIOSYNTHESIS GLYCOSYLTRANSFERASE TUAC-RELATED"/>
    <property type="match status" value="1"/>
</dbReference>
<dbReference type="Gene3D" id="3.40.50.2000">
    <property type="entry name" value="Glycogen Phosphorylase B"/>
    <property type="match status" value="2"/>
</dbReference>
<dbReference type="Proteomes" id="UP000050430">
    <property type="component" value="Unassembled WGS sequence"/>
</dbReference>
<keyword evidence="1" id="KW-0472">Membrane</keyword>
<dbReference type="Pfam" id="PF00534">
    <property type="entry name" value="Glycos_transf_1"/>
    <property type="match status" value="1"/>
</dbReference>
<sequence length="376" mass="40500">MRILVLCHEYPPIGGGGGRVAQDICTGLAVRGHDVRLVTAAFGSLPAEEVQNGVTIYRLKSGRKQEFRAPLGAMAGYLLAGLPFCLNLIRRWRPDVIHVHFAVPAGALGLALKILTGVPYVITAHLGDVPGGVPEKTGKWFQFIYPLTPPIWRKAAAVCAVSSFTSHLAEEAYPGISPVVIPNGVDTHDYDPGEITVNDPPQVVFAGRFVPQKNPLQVVYALNEVKDLPWTCVMAGDGALKPDVEALVNSLGLRSRFTFPGWLTPTGVKDWFAKSDILFLPSLSEGLPVVGVQGMAMGLALLLSRAGGNPDLVNAPSNGYLFDPDDTAGFSSALRGWLTDREVLQHTRLASREAAEIFSLERIVAKYENVLMNASK</sequence>
<dbReference type="EMBL" id="LGCK01000014">
    <property type="protein sequence ID" value="KPL70251.1"/>
    <property type="molecule type" value="Genomic_DNA"/>
</dbReference>
<organism evidence="4 5">
    <name type="scientific">Leptolinea tardivitalis</name>
    <dbReference type="NCBI Taxonomy" id="229920"/>
    <lineage>
        <taxon>Bacteria</taxon>
        <taxon>Bacillati</taxon>
        <taxon>Chloroflexota</taxon>
        <taxon>Anaerolineae</taxon>
        <taxon>Anaerolineales</taxon>
        <taxon>Anaerolineaceae</taxon>
        <taxon>Leptolinea</taxon>
    </lineage>
</organism>
<dbReference type="SUPFAM" id="SSF53756">
    <property type="entry name" value="UDP-Glycosyltransferase/glycogen phosphorylase"/>
    <property type="match status" value="1"/>
</dbReference>
<gene>
    <name evidence="4" type="ORF">ADM99_13825</name>
</gene>
<dbReference type="InterPro" id="IPR050194">
    <property type="entry name" value="Glycosyltransferase_grp1"/>
</dbReference>
<feature type="transmembrane region" description="Helical" evidence="1">
    <location>
        <begin position="67"/>
        <end position="89"/>
    </location>
</feature>
<evidence type="ECO:0000313" key="4">
    <source>
        <dbReference type="EMBL" id="KPL70251.1"/>
    </source>
</evidence>
<dbReference type="GO" id="GO:0016757">
    <property type="term" value="F:glycosyltransferase activity"/>
    <property type="evidence" value="ECO:0007669"/>
    <property type="project" value="InterPro"/>
</dbReference>
<comment type="caution">
    <text evidence="4">The sequence shown here is derived from an EMBL/GenBank/DDBJ whole genome shotgun (WGS) entry which is preliminary data.</text>
</comment>
<feature type="transmembrane region" description="Helical" evidence="1">
    <location>
        <begin position="101"/>
        <end position="122"/>
    </location>
</feature>
<keyword evidence="5" id="KW-1185">Reference proteome</keyword>
<dbReference type="Pfam" id="PF13439">
    <property type="entry name" value="Glyco_transf_4"/>
    <property type="match status" value="1"/>
</dbReference>
<dbReference type="OrthoDB" id="9802525at2"/>
<keyword evidence="1" id="KW-0812">Transmembrane</keyword>
<feature type="domain" description="Glycosyl transferase family 1" evidence="2">
    <location>
        <begin position="198"/>
        <end position="348"/>
    </location>
</feature>
<evidence type="ECO:0000313" key="5">
    <source>
        <dbReference type="Proteomes" id="UP000050430"/>
    </source>
</evidence>
<dbReference type="AlphaFoldDB" id="A0A0P6X5R4"/>